<name>A0ABD2B4X4_VESMC</name>
<evidence type="ECO:0000313" key="3">
    <source>
        <dbReference type="Proteomes" id="UP001607303"/>
    </source>
</evidence>
<comment type="caution">
    <text evidence="2">The sequence shown here is derived from an EMBL/GenBank/DDBJ whole genome shotgun (WGS) entry which is preliminary data.</text>
</comment>
<accession>A0ABD2B4X4</accession>
<evidence type="ECO:0000256" key="1">
    <source>
        <dbReference type="SAM" id="MobiDB-lite"/>
    </source>
</evidence>
<evidence type="ECO:0000313" key="2">
    <source>
        <dbReference type="EMBL" id="KAL2727783.1"/>
    </source>
</evidence>
<protein>
    <submittedName>
        <fullName evidence="2">Uncharacterized protein</fullName>
    </submittedName>
</protein>
<organism evidence="2 3">
    <name type="scientific">Vespula maculifrons</name>
    <name type="common">Eastern yellow jacket</name>
    <name type="synonym">Wasp</name>
    <dbReference type="NCBI Taxonomy" id="7453"/>
    <lineage>
        <taxon>Eukaryota</taxon>
        <taxon>Metazoa</taxon>
        <taxon>Ecdysozoa</taxon>
        <taxon>Arthropoda</taxon>
        <taxon>Hexapoda</taxon>
        <taxon>Insecta</taxon>
        <taxon>Pterygota</taxon>
        <taxon>Neoptera</taxon>
        <taxon>Endopterygota</taxon>
        <taxon>Hymenoptera</taxon>
        <taxon>Apocrita</taxon>
        <taxon>Aculeata</taxon>
        <taxon>Vespoidea</taxon>
        <taxon>Vespidae</taxon>
        <taxon>Vespinae</taxon>
        <taxon>Vespula</taxon>
    </lineage>
</organism>
<gene>
    <name evidence="2" type="ORF">V1477_017059</name>
</gene>
<dbReference type="AlphaFoldDB" id="A0ABD2B4X4"/>
<keyword evidence="3" id="KW-1185">Reference proteome</keyword>
<proteinExistence type="predicted"/>
<reference evidence="2 3" key="1">
    <citation type="journal article" date="2024" name="Ann. Entomol. Soc. Am.">
        <title>Genomic analyses of the southern and eastern yellowjacket wasps (Hymenoptera: Vespidae) reveal evolutionary signatures of social life.</title>
        <authorList>
            <person name="Catto M.A."/>
            <person name="Caine P.B."/>
            <person name="Orr S.E."/>
            <person name="Hunt B.G."/>
            <person name="Goodisman M.A.D."/>
        </authorList>
    </citation>
    <scope>NUCLEOTIDE SEQUENCE [LARGE SCALE GENOMIC DNA]</scope>
    <source>
        <strain evidence="2">232</strain>
        <tissue evidence="2">Head and thorax</tissue>
    </source>
</reference>
<dbReference type="EMBL" id="JAYRBN010000100">
    <property type="protein sequence ID" value="KAL2727783.1"/>
    <property type="molecule type" value="Genomic_DNA"/>
</dbReference>
<feature type="region of interest" description="Disordered" evidence="1">
    <location>
        <begin position="1"/>
        <end position="40"/>
    </location>
</feature>
<sequence length="127" mass="13660">MLDGNKNNKIKEEAGGWAADSRAGNKSVNGIKYASGENGASRAIRVRDWNKCSPPGERRSLSENNRCLARLPTASPDWGGLGPGKRALASLATLCGTLAHRETRIQPFMGANNNNNNNNDNNNKKTP</sequence>
<feature type="compositionally biased region" description="Low complexity" evidence="1">
    <location>
        <begin position="112"/>
        <end position="121"/>
    </location>
</feature>
<dbReference type="Proteomes" id="UP001607303">
    <property type="component" value="Unassembled WGS sequence"/>
</dbReference>
<feature type="region of interest" description="Disordered" evidence="1">
    <location>
        <begin position="106"/>
        <end position="127"/>
    </location>
</feature>